<dbReference type="Proteomes" id="UP000245609">
    <property type="component" value="Unassembled WGS sequence"/>
</dbReference>
<evidence type="ECO:0000256" key="6">
    <source>
        <dbReference type="ARBA" id="ARBA00022835"/>
    </source>
</evidence>
<accession>A0A2T9ZGB6</accession>
<dbReference type="Gene3D" id="3.30.230.70">
    <property type="entry name" value="GHMP Kinase, N-terminal domain"/>
    <property type="match status" value="1"/>
</dbReference>
<dbReference type="GO" id="GO:0034473">
    <property type="term" value="P:U1 snRNA 3'-end processing"/>
    <property type="evidence" value="ECO:0007669"/>
    <property type="project" value="TreeGrafter"/>
</dbReference>
<dbReference type="InterPro" id="IPR050590">
    <property type="entry name" value="Exosome_comp_Rrp42_subfam"/>
</dbReference>
<dbReference type="InterPro" id="IPR015847">
    <property type="entry name" value="ExoRNase_PH_dom2"/>
</dbReference>
<keyword evidence="5" id="KW-0698">rRNA processing</keyword>
<dbReference type="GO" id="GO:0000176">
    <property type="term" value="C:nuclear exosome (RNase complex)"/>
    <property type="evidence" value="ECO:0007669"/>
    <property type="project" value="TreeGrafter"/>
</dbReference>
<evidence type="ECO:0000259" key="11">
    <source>
        <dbReference type="Pfam" id="PF03725"/>
    </source>
</evidence>
<keyword evidence="4" id="KW-0963">Cytoplasm</keyword>
<dbReference type="InterPro" id="IPR036345">
    <property type="entry name" value="ExoRNase_PH_dom2_sf"/>
</dbReference>
<keyword evidence="6" id="KW-0271">Exosome</keyword>
<dbReference type="SUPFAM" id="SSF55666">
    <property type="entry name" value="Ribonuclease PH domain 2-like"/>
    <property type="match status" value="1"/>
</dbReference>
<feature type="domain" description="Exoribonuclease phosphorolytic" evidence="11">
    <location>
        <begin position="183"/>
        <end position="243"/>
    </location>
</feature>
<proteinExistence type="inferred from homology"/>
<sequence>MSLSEAETKVFHKLHTLEFQRRFFAKDLRSDKRDFNSFRNTKISLGGVDTADGSATVRVGKTTVVCVPNIKLSPLCSANFLPGPPGNSAQSLSQMLHEIFNESVFSKKQLCIQSGSAVWVLYADIVCLNYDGNILDAAVISLVNAILNTKLCRATFDESTGAVTCDRTFKIPLSLSKSLYPATFNIIDSTNILADPSAEEEAFAATSFFIAIDNTDKLVRIWKRGCDPIPPDSFNQILKTAFERKKNLSLLYKI</sequence>
<keyword evidence="13" id="KW-1185">Reference proteome</keyword>
<dbReference type="GO" id="GO:0071028">
    <property type="term" value="P:nuclear mRNA surveillance"/>
    <property type="evidence" value="ECO:0007669"/>
    <property type="project" value="TreeGrafter"/>
</dbReference>
<dbReference type="InterPro" id="IPR027408">
    <property type="entry name" value="PNPase/RNase_PH_dom_sf"/>
</dbReference>
<comment type="caution">
    <text evidence="12">The sequence shown here is derived from an EMBL/GenBank/DDBJ whole genome shotgun (WGS) entry which is preliminary data.</text>
</comment>
<dbReference type="GO" id="GO:0035925">
    <property type="term" value="F:mRNA 3'-UTR AU-rich region binding"/>
    <property type="evidence" value="ECO:0007669"/>
    <property type="project" value="TreeGrafter"/>
</dbReference>
<evidence type="ECO:0000313" key="13">
    <source>
        <dbReference type="Proteomes" id="UP000245609"/>
    </source>
</evidence>
<evidence type="ECO:0000256" key="9">
    <source>
        <dbReference type="ARBA" id="ARBA00030617"/>
    </source>
</evidence>
<dbReference type="GO" id="GO:0000177">
    <property type="term" value="C:cytoplasmic exosome (RNase complex)"/>
    <property type="evidence" value="ECO:0007669"/>
    <property type="project" value="TreeGrafter"/>
</dbReference>
<dbReference type="STRING" id="133381.A0A2T9ZGB6"/>
<dbReference type="GO" id="GO:0071038">
    <property type="term" value="P:TRAMP-dependent tRNA surveillance pathway"/>
    <property type="evidence" value="ECO:0007669"/>
    <property type="project" value="TreeGrafter"/>
</dbReference>
<gene>
    <name evidence="12" type="ORF">BB560_001866</name>
</gene>
<dbReference type="GO" id="GO:0071035">
    <property type="term" value="P:nuclear polyadenylation-dependent rRNA catabolic process"/>
    <property type="evidence" value="ECO:0007669"/>
    <property type="project" value="TreeGrafter"/>
</dbReference>
<evidence type="ECO:0000256" key="8">
    <source>
        <dbReference type="ARBA" id="ARBA00023242"/>
    </source>
</evidence>
<dbReference type="Pfam" id="PF03725">
    <property type="entry name" value="RNase_PH_C"/>
    <property type="match status" value="1"/>
</dbReference>
<name>A0A2T9ZGB6_9FUNG</name>
<feature type="domain" description="Exoribonuclease phosphorolytic" evidence="10">
    <location>
        <begin position="69"/>
        <end position="150"/>
    </location>
</feature>
<evidence type="ECO:0000313" key="12">
    <source>
        <dbReference type="EMBL" id="PVV03635.1"/>
    </source>
</evidence>
<reference evidence="12 13" key="1">
    <citation type="journal article" date="2018" name="MBio">
        <title>Comparative Genomics Reveals the Core Gene Toolbox for the Fungus-Insect Symbiosis.</title>
        <authorList>
            <person name="Wang Y."/>
            <person name="Stata M."/>
            <person name="Wang W."/>
            <person name="Stajich J.E."/>
            <person name="White M.M."/>
            <person name="Moncalvo J.M."/>
        </authorList>
    </citation>
    <scope>NUCLEOTIDE SEQUENCE [LARGE SCALE GENOMIC DNA]</scope>
    <source>
        <strain evidence="12 13">SC-DP-2</strain>
    </source>
</reference>
<evidence type="ECO:0000256" key="4">
    <source>
        <dbReference type="ARBA" id="ARBA00022490"/>
    </source>
</evidence>
<comment type="subcellular location">
    <subcellularLocation>
        <location evidence="1">Cytoplasm</location>
    </subcellularLocation>
    <subcellularLocation>
        <location evidence="2">Nucleus</location>
        <location evidence="2">Nucleolus</location>
    </subcellularLocation>
</comment>
<dbReference type="GO" id="GO:0005730">
    <property type="term" value="C:nucleolus"/>
    <property type="evidence" value="ECO:0007669"/>
    <property type="project" value="UniProtKB-SubCell"/>
</dbReference>
<dbReference type="PANTHER" id="PTHR11097">
    <property type="entry name" value="EXOSOME COMPLEX EXONUCLEASE RIBOSOMAL RNA PROCESSING PROTEIN"/>
    <property type="match status" value="1"/>
</dbReference>
<keyword evidence="8" id="KW-0539">Nucleus</keyword>
<evidence type="ECO:0000256" key="3">
    <source>
        <dbReference type="ARBA" id="ARBA00006678"/>
    </source>
</evidence>
<evidence type="ECO:0000256" key="7">
    <source>
        <dbReference type="ARBA" id="ARBA00022884"/>
    </source>
</evidence>
<organism evidence="12 13">
    <name type="scientific">Smittium megazygosporum</name>
    <dbReference type="NCBI Taxonomy" id="133381"/>
    <lineage>
        <taxon>Eukaryota</taxon>
        <taxon>Fungi</taxon>
        <taxon>Fungi incertae sedis</taxon>
        <taxon>Zoopagomycota</taxon>
        <taxon>Kickxellomycotina</taxon>
        <taxon>Harpellomycetes</taxon>
        <taxon>Harpellales</taxon>
        <taxon>Legeriomycetaceae</taxon>
        <taxon>Smittium</taxon>
    </lineage>
</organism>
<dbReference type="GO" id="GO:0034476">
    <property type="term" value="P:U5 snRNA 3'-end processing"/>
    <property type="evidence" value="ECO:0007669"/>
    <property type="project" value="TreeGrafter"/>
</dbReference>
<dbReference type="GO" id="GO:0000467">
    <property type="term" value="P:exonucleolytic trimming to generate mature 3'-end of 5.8S rRNA from tricistronic rRNA transcript (SSU-rRNA, 5.8S rRNA, LSU-rRNA)"/>
    <property type="evidence" value="ECO:0007669"/>
    <property type="project" value="TreeGrafter"/>
</dbReference>
<dbReference type="OrthoDB" id="45882at2759"/>
<dbReference type="SUPFAM" id="SSF54211">
    <property type="entry name" value="Ribosomal protein S5 domain 2-like"/>
    <property type="match status" value="1"/>
</dbReference>
<comment type="similarity">
    <text evidence="3">Belongs to the RNase PH family.</text>
</comment>
<evidence type="ECO:0000256" key="2">
    <source>
        <dbReference type="ARBA" id="ARBA00004604"/>
    </source>
</evidence>
<dbReference type="EMBL" id="MBFS01000208">
    <property type="protein sequence ID" value="PVV03635.1"/>
    <property type="molecule type" value="Genomic_DNA"/>
</dbReference>
<dbReference type="AlphaFoldDB" id="A0A2T9ZGB6"/>
<dbReference type="InterPro" id="IPR020568">
    <property type="entry name" value="Ribosomal_Su5_D2-typ_SF"/>
</dbReference>
<evidence type="ECO:0000256" key="5">
    <source>
        <dbReference type="ARBA" id="ARBA00022552"/>
    </source>
</evidence>
<evidence type="ECO:0000259" key="10">
    <source>
        <dbReference type="Pfam" id="PF01138"/>
    </source>
</evidence>
<protein>
    <recommendedName>
        <fullName evidence="9">Ribosomal RNA-processing protein 43</fullName>
    </recommendedName>
</protein>
<dbReference type="GO" id="GO:0034475">
    <property type="term" value="P:U4 snRNA 3'-end processing"/>
    <property type="evidence" value="ECO:0007669"/>
    <property type="project" value="TreeGrafter"/>
</dbReference>
<evidence type="ECO:0000256" key="1">
    <source>
        <dbReference type="ARBA" id="ARBA00004496"/>
    </source>
</evidence>
<dbReference type="InterPro" id="IPR001247">
    <property type="entry name" value="ExoRNase_PH_dom1"/>
</dbReference>
<dbReference type="PANTHER" id="PTHR11097:SF9">
    <property type="entry name" value="EXOSOME COMPLEX COMPONENT RRP43"/>
    <property type="match status" value="1"/>
</dbReference>
<dbReference type="GO" id="GO:0016075">
    <property type="term" value="P:rRNA catabolic process"/>
    <property type="evidence" value="ECO:0007669"/>
    <property type="project" value="TreeGrafter"/>
</dbReference>
<dbReference type="Pfam" id="PF01138">
    <property type="entry name" value="RNase_PH"/>
    <property type="match status" value="1"/>
</dbReference>
<keyword evidence="7" id="KW-0694">RNA-binding</keyword>